<keyword evidence="14" id="KW-1185">Reference proteome</keyword>
<dbReference type="Gene3D" id="2.60.40.1120">
    <property type="entry name" value="Carboxypeptidase-like, regulatory domain"/>
    <property type="match status" value="1"/>
</dbReference>
<keyword evidence="6 8" id="KW-0472">Membrane</keyword>
<dbReference type="InterPro" id="IPR039426">
    <property type="entry name" value="TonB-dep_rcpt-like"/>
</dbReference>
<evidence type="ECO:0000259" key="11">
    <source>
        <dbReference type="Pfam" id="PF00593"/>
    </source>
</evidence>
<comment type="subcellular location">
    <subcellularLocation>
        <location evidence="1 8">Cell outer membrane</location>
        <topology evidence="1 8">Multi-pass membrane protein</topology>
    </subcellularLocation>
</comment>
<dbReference type="SUPFAM" id="SSF49464">
    <property type="entry name" value="Carboxypeptidase regulatory domain-like"/>
    <property type="match status" value="1"/>
</dbReference>
<accession>A0A1G7YQM5</accession>
<dbReference type="Proteomes" id="UP000198748">
    <property type="component" value="Unassembled WGS sequence"/>
</dbReference>
<dbReference type="GO" id="GO:0009279">
    <property type="term" value="C:cell outer membrane"/>
    <property type="evidence" value="ECO:0007669"/>
    <property type="project" value="UniProtKB-SubCell"/>
</dbReference>
<evidence type="ECO:0000313" key="14">
    <source>
        <dbReference type="Proteomes" id="UP000198748"/>
    </source>
</evidence>
<dbReference type="InterPro" id="IPR037066">
    <property type="entry name" value="Plug_dom_sf"/>
</dbReference>
<name>A0A1G7YQM5_9BACT</name>
<organism evidence="13 14">
    <name type="scientific">Dyadobacter soli</name>
    <dbReference type="NCBI Taxonomy" id="659014"/>
    <lineage>
        <taxon>Bacteria</taxon>
        <taxon>Pseudomonadati</taxon>
        <taxon>Bacteroidota</taxon>
        <taxon>Cytophagia</taxon>
        <taxon>Cytophagales</taxon>
        <taxon>Spirosomataceae</taxon>
        <taxon>Dyadobacter</taxon>
    </lineage>
</organism>
<dbReference type="InterPro" id="IPR012910">
    <property type="entry name" value="Plug_dom"/>
</dbReference>
<dbReference type="InterPro" id="IPR023997">
    <property type="entry name" value="TonB-dep_OMP_SusC/RagA_CS"/>
</dbReference>
<dbReference type="SUPFAM" id="SSF56935">
    <property type="entry name" value="Porins"/>
    <property type="match status" value="1"/>
</dbReference>
<feature type="domain" description="TonB-dependent receptor-like beta-barrel" evidence="11">
    <location>
        <begin position="460"/>
        <end position="942"/>
    </location>
</feature>
<dbReference type="Pfam" id="PF07715">
    <property type="entry name" value="Plug"/>
    <property type="match status" value="1"/>
</dbReference>
<dbReference type="Pfam" id="PF00593">
    <property type="entry name" value="TonB_dep_Rec_b-barrel"/>
    <property type="match status" value="1"/>
</dbReference>
<dbReference type="EMBL" id="FNAN01000026">
    <property type="protein sequence ID" value="SDG98625.1"/>
    <property type="molecule type" value="Genomic_DNA"/>
</dbReference>
<keyword evidence="5 9" id="KW-0798">TonB box</keyword>
<dbReference type="InterPro" id="IPR000531">
    <property type="entry name" value="Beta-barrel_TonB"/>
</dbReference>
<evidence type="ECO:0000256" key="5">
    <source>
        <dbReference type="ARBA" id="ARBA00023077"/>
    </source>
</evidence>
<dbReference type="Pfam" id="PF13715">
    <property type="entry name" value="CarbopepD_reg_2"/>
    <property type="match status" value="1"/>
</dbReference>
<keyword evidence="4 8" id="KW-0812">Transmembrane</keyword>
<dbReference type="Gene3D" id="2.40.170.20">
    <property type="entry name" value="TonB-dependent receptor, beta-barrel domain"/>
    <property type="match status" value="1"/>
</dbReference>
<feature type="chain" id="PRO_5011478142" evidence="10">
    <location>
        <begin position="28"/>
        <end position="1093"/>
    </location>
</feature>
<evidence type="ECO:0000256" key="9">
    <source>
        <dbReference type="RuleBase" id="RU003357"/>
    </source>
</evidence>
<feature type="domain" description="TonB-dependent receptor plug" evidence="12">
    <location>
        <begin position="122"/>
        <end position="227"/>
    </location>
</feature>
<dbReference type="RefSeq" id="WP_229212960.1">
    <property type="nucleotide sequence ID" value="NZ_FNAN01000026.1"/>
</dbReference>
<dbReference type="PROSITE" id="PS52016">
    <property type="entry name" value="TONB_DEPENDENT_REC_3"/>
    <property type="match status" value="1"/>
</dbReference>
<dbReference type="NCBIfam" id="TIGR04056">
    <property type="entry name" value="OMP_RagA_SusC"/>
    <property type="match status" value="1"/>
</dbReference>
<reference evidence="14" key="1">
    <citation type="submission" date="2016-10" db="EMBL/GenBank/DDBJ databases">
        <authorList>
            <person name="Varghese N."/>
            <person name="Submissions S."/>
        </authorList>
    </citation>
    <scope>NUCLEOTIDE SEQUENCE [LARGE SCALE GENOMIC DNA]</scope>
    <source>
        <strain evidence="14">DSM 25329</strain>
    </source>
</reference>
<dbReference type="InterPro" id="IPR023996">
    <property type="entry name" value="TonB-dep_OMP_SusC/RagA"/>
</dbReference>
<keyword evidence="10" id="KW-0732">Signal</keyword>
<evidence type="ECO:0000256" key="8">
    <source>
        <dbReference type="PROSITE-ProRule" id="PRU01360"/>
    </source>
</evidence>
<comment type="similarity">
    <text evidence="8 9">Belongs to the TonB-dependent receptor family.</text>
</comment>
<evidence type="ECO:0000259" key="12">
    <source>
        <dbReference type="Pfam" id="PF07715"/>
    </source>
</evidence>
<dbReference type="NCBIfam" id="TIGR04057">
    <property type="entry name" value="SusC_RagA_signa"/>
    <property type="match status" value="1"/>
</dbReference>
<evidence type="ECO:0000313" key="13">
    <source>
        <dbReference type="EMBL" id="SDG98625.1"/>
    </source>
</evidence>
<evidence type="ECO:0000256" key="2">
    <source>
        <dbReference type="ARBA" id="ARBA00022448"/>
    </source>
</evidence>
<proteinExistence type="inferred from homology"/>
<evidence type="ECO:0000256" key="1">
    <source>
        <dbReference type="ARBA" id="ARBA00004571"/>
    </source>
</evidence>
<dbReference type="InterPro" id="IPR036942">
    <property type="entry name" value="Beta-barrel_TonB_sf"/>
</dbReference>
<evidence type="ECO:0000256" key="7">
    <source>
        <dbReference type="ARBA" id="ARBA00023237"/>
    </source>
</evidence>
<keyword evidence="7 8" id="KW-0998">Cell outer membrane</keyword>
<dbReference type="Gene3D" id="2.170.130.10">
    <property type="entry name" value="TonB-dependent receptor, plug domain"/>
    <property type="match status" value="1"/>
</dbReference>
<dbReference type="AlphaFoldDB" id="A0A1G7YQM5"/>
<dbReference type="InterPro" id="IPR008969">
    <property type="entry name" value="CarboxyPept-like_regulatory"/>
</dbReference>
<evidence type="ECO:0000256" key="3">
    <source>
        <dbReference type="ARBA" id="ARBA00022452"/>
    </source>
</evidence>
<keyword evidence="3 8" id="KW-1134">Transmembrane beta strand</keyword>
<evidence type="ECO:0000256" key="6">
    <source>
        <dbReference type="ARBA" id="ARBA00023136"/>
    </source>
</evidence>
<protein>
    <submittedName>
        <fullName evidence="13">TonB-linked outer membrane protein, SusC/RagA family</fullName>
    </submittedName>
</protein>
<keyword evidence="2 8" id="KW-0813">Transport</keyword>
<feature type="signal peptide" evidence="10">
    <location>
        <begin position="1"/>
        <end position="27"/>
    </location>
</feature>
<gene>
    <name evidence="13" type="ORF">SAMN04487996_12693</name>
</gene>
<dbReference type="STRING" id="659014.SAMN04487996_12693"/>
<evidence type="ECO:0000256" key="10">
    <source>
        <dbReference type="SAM" id="SignalP"/>
    </source>
</evidence>
<sequence>MNKHLLVPLFRGVMIMLFAIAAHLSHAQDHQVKGKVTSSADGTGIPGVNVQLKGTNVGTVTDADGVYAIEAKGSGAILVFSSIGLIKKEIPVGNQTTIDVAMEDDIKNLSEVVVTGYAAQRKKDITGAVTVINPKELTSVPTASVTQMLQGRASGVTVGNDNSPGGGTMVRIRGFGSINNNSPLYVIDGVPTQGTLNQINPNDIESMQVLKDASAASIYGARAANGVVIITTKKGKTGAPNITFDFYTGTQRPGKMLDLLNTRELGQYLYEADLGAGKNPSVTSPSAQYKFDEQGNQTIADYIYPNYYFKNPNDPNETLPASYTYTNDIADPALGKTAFNITKANKEGTDWQDVIFDPASISNYQIGASGGSDVAKYALSANYFQQNGILRYTKYKRYSVRANTEFKKGIVTVGENFTFSYDQRQGITNNDESNPIMFAIRVHPIIPVFDITGGPRALGGNNTSDYNGFAGSRGSNLGNAPNPLARLYREKDNLTKGTHAFGNVFAQIDILPGLYARTSLGIEYNQSNRSEYFHRDIEAAEARNANSLNVINNVDRSYTWFNTLNYAKSVGVHSFNVLAGTEAVKTYAGEFRASRSGFAFDDLDYRFLDAGSAAGLSNAGPGPTETALFSLFGKVNYSFKELILADVTLRRDGSSRFAEAKRYGTFPAFSLGLRMTELAFMKPVKFVDDLKVRFGWGKTGNQLIPNVYNAYTLYAADPQNNGYDINGTGTSIVGGFDLVQFGNSNGKWETNTSTNIGIDASLFNSKLEVVLDLYNRITTDMLSQIPVPRTAGFGTISYSNIGEVRNRGVDLGVNFRDKKGDFSYMFGVNFGHYKNEVLKLNNDPNATIFGFTTRLPAMSASKAGLPIASYYGYFVDGVIKNQAEADAAPKFGSYTREGTFKFRDVNGDGVITAADRTIIGSPHPDFNYGINVGLGWKWFDLTLFGQGVQGNEIFNYVKYWTDFNVFQGNRSKTMLYDSWKKSGDDAKLPRLNSGDATSQQVSSYFLEDGSYFRLKNIQLTFNLPSSWLKKVKLGSAQIYVQGQNLFTFTKYTGLDPDINLRRSGENNQDTHMGVDEGSYPVAKSFLGGLRFNF</sequence>
<evidence type="ECO:0000256" key="4">
    <source>
        <dbReference type="ARBA" id="ARBA00022692"/>
    </source>
</evidence>